<dbReference type="Proteomes" id="UP000008212">
    <property type="component" value="Chromosome"/>
</dbReference>
<evidence type="ECO:0000313" key="2">
    <source>
        <dbReference type="Proteomes" id="UP000008212"/>
    </source>
</evidence>
<reference evidence="1 2" key="1">
    <citation type="journal article" date="2004" name="Proc. Natl. Acad. Sci. U.S.A.">
        <title>Comparison of the genome of the oral pathogen Treponema denticola with other spirochete genomes.</title>
        <authorList>
            <person name="Seshadri R."/>
            <person name="Myers G.S."/>
            <person name="Tettelin H."/>
            <person name="Eisen J.A."/>
            <person name="Heidelberg J.F."/>
            <person name="Dodson R.J."/>
            <person name="Davidsen T.M."/>
            <person name="DeBoy R.T."/>
            <person name="Fouts D.E."/>
            <person name="Haft D.H."/>
            <person name="Selengut J."/>
            <person name="Ren Q."/>
            <person name="Brinkac L.M."/>
            <person name="Madupu R."/>
            <person name="Kolonay J."/>
            <person name="Durkin S.A."/>
            <person name="Daugherty S.C."/>
            <person name="Shetty J."/>
            <person name="Shvartsbeyn A."/>
            <person name="Gebregeorgis E."/>
            <person name="Geer K."/>
            <person name="Tsegaye G."/>
            <person name="Malek J."/>
            <person name="Ayodeji B."/>
            <person name="Shatsman S."/>
            <person name="McLeod M.P."/>
            <person name="Smajs D."/>
            <person name="Howell J.K."/>
            <person name="Pal S."/>
            <person name="Amin A."/>
            <person name="Vashisth P."/>
            <person name="McNeill T.Z."/>
            <person name="Xiang Q."/>
            <person name="Sodergren E."/>
            <person name="Baca E."/>
            <person name="Weinstock G.M."/>
            <person name="Norris S.J."/>
            <person name="Fraser C.M."/>
            <person name="Paulsen I.T."/>
        </authorList>
    </citation>
    <scope>NUCLEOTIDE SEQUENCE [LARGE SCALE GENOMIC DNA]</scope>
    <source>
        <strain evidence="2">ATCC 35405 / DSM 14222 / CIP 103919 / JCM 8153 / KCTC 15104</strain>
    </source>
</reference>
<protein>
    <submittedName>
        <fullName evidence="1">Uncharacterized protein</fullName>
    </submittedName>
</protein>
<dbReference type="PaxDb" id="243275-TDE_2732"/>
<sequence length="30" mass="3449">MKEYVIKTSPKLLCALSIFGVKLKKTFPKH</sequence>
<dbReference type="STRING" id="243275.TDE_2732"/>
<accession>Q73J44</accession>
<dbReference type="OrthoDB" id="9866382at2"/>
<dbReference type="HOGENOM" id="CLU_3405985_0_0_12"/>
<name>Q73J44_TREDE</name>
<dbReference type="AlphaFoldDB" id="Q73J44"/>
<proteinExistence type="predicted"/>
<organism evidence="1 2">
    <name type="scientific">Treponema denticola (strain ATCC 35405 / DSM 14222 / CIP 103919 / JCM 8153 / KCTC 15104)</name>
    <dbReference type="NCBI Taxonomy" id="243275"/>
    <lineage>
        <taxon>Bacteria</taxon>
        <taxon>Pseudomonadati</taxon>
        <taxon>Spirochaetota</taxon>
        <taxon>Spirochaetia</taxon>
        <taxon>Spirochaetales</taxon>
        <taxon>Treponemataceae</taxon>
        <taxon>Treponema</taxon>
    </lineage>
</organism>
<gene>
    <name evidence="1" type="ordered locus">TDE_2732</name>
</gene>
<keyword evidence="2" id="KW-1185">Reference proteome</keyword>
<dbReference type="EMBL" id="AE017226">
    <property type="protein sequence ID" value="AAS13249.1"/>
    <property type="molecule type" value="Genomic_DNA"/>
</dbReference>
<dbReference type="KEGG" id="tde:TDE_2732"/>
<evidence type="ECO:0000313" key="1">
    <source>
        <dbReference type="EMBL" id="AAS13249.1"/>
    </source>
</evidence>